<accession>A0ABQ4M6K4</accession>
<keyword evidence="1" id="KW-1133">Transmembrane helix</keyword>
<feature type="chain" id="PRO_5046613682" evidence="2">
    <location>
        <begin position="27"/>
        <end position="167"/>
    </location>
</feature>
<feature type="domain" description="VanZ-like" evidence="3">
    <location>
        <begin position="9"/>
        <end position="153"/>
    </location>
</feature>
<feature type="transmembrane region" description="Helical" evidence="1">
    <location>
        <begin position="137"/>
        <end position="157"/>
    </location>
</feature>
<feature type="transmembrane region" description="Helical" evidence="1">
    <location>
        <begin position="80"/>
        <end position="98"/>
    </location>
</feature>
<comment type="caution">
    <text evidence="4">The sequence shown here is derived from an EMBL/GenBank/DDBJ whole genome shotgun (WGS) entry which is preliminary data.</text>
</comment>
<keyword evidence="2" id="KW-0732">Signal</keyword>
<evidence type="ECO:0000313" key="4">
    <source>
        <dbReference type="EMBL" id="GIP51630.1"/>
    </source>
</evidence>
<dbReference type="PIRSF" id="PIRSF019083">
    <property type="entry name" value="UCP019083_VanZ"/>
    <property type="match status" value="1"/>
</dbReference>
<evidence type="ECO:0000313" key="5">
    <source>
        <dbReference type="Proteomes" id="UP000679992"/>
    </source>
</evidence>
<organism evidence="4 5">
    <name type="scientific">Paenibacillus vini</name>
    <dbReference type="NCBI Taxonomy" id="1476024"/>
    <lineage>
        <taxon>Bacteria</taxon>
        <taxon>Bacillati</taxon>
        <taxon>Bacillota</taxon>
        <taxon>Bacilli</taxon>
        <taxon>Bacillales</taxon>
        <taxon>Paenibacillaceae</taxon>
        <taxon>Paenibacillus</taxon>
    </lineage>
</organism>
<sequence length="167" mass="18866">MNFRKLLKWIPTLAIMILLFALSAQSYEEQNLQPEIERKVTHTSASEWLDGISFTYAGREISAESLGTAGFIEFFIRKGAHFSVYGLLGLFVAFALNSGRRGRDFGWTVVISFLYACSDELHQTFMPDRTGLVEDVMLDTTGAAFGALVMLLIWRIVERRKAKARCD</sequence>
<reference evidence="4 5" key="1">
    <citation type="submission" date="2021-03" db="EMBL/GenBank/DDBJ databases">
        <title>Antimicrobial resistance genes in bacteria isolated from Japanese honey, and their potential for conferring macrolide and lincosamide resistance in the American foulbrood pathogen Paenibacillus larvae.</title>
        <authorList>
            <person name="Okamoto M."/>
            <person name="Kumagai M."/>
            <person name="Kanamori H."/>
            <person name="Takamatsu D."/>
        </authorList>
    </citation>
    <scope>NUCLEOTIDE SEQUENCE [LARGE SCALE GENOMIC DNA]</scope>
    <source>
        <strain evidence="4 5">J42TS3</strain>
    </source>
</reference>
<dbReference type="NCBIfam" id="NF037970">
    <property type="entry name" value="vanZ_1"/>
    <property type="match status" value="1"/>
</dbReference>
<protein>
    <submittedName>
        <fullName evidence="4">VanZ family protein</fullName>
    </submittedName>
</protein>
<dbReference type="Pfam" id="PF04892">
    <property type="entry name" value="VanZ"/>
    <property type="match status" value="1"/>
</dbReference>
<dbReference type="RefSeq" id="WP_213653747.1">
    <property type="nucleotide sequence ID" value="NZ_BOSL01000001.1"/>
</dbReference>
<dbReference type="Proteomes" id="UP000679992">
    <property type="component" value="Unassembled WGS sequence"/>
</dbReference>
<proteinExistence type="predicted"/>
<dbReference type="InterPro" id="IPR016747">
    <property type="entry name" value="Phosphotransbutyrylase"/>
</dbReference>
<gene>
    <name evidence="4" type="ORF">J42TS3_06650</name>
</gene>
<evidence type="ECO:0000259" key="3">
    <source>
        <dbReference type="Pfam" id="PF04892"/>
    </source>
</evidence>
<keyword evidence="1" id="KW-0472">Membrane</keyword>
<dbReference type="EMBL" id="BOSL01000001">
    <property type="protein sequence ID" value="GIP51630.1"/>
    <property type="molecule type" value="Genomic_DNA"/>
</dbReference>
<evidence type="ECO:0000256" key="1">
    <source>
        <dbReference type="SAM" id="Phobius"/>
    </source>
</evidence>
<keyword evidence="1" id="KW-0812">Transmembrane</keyword>
<evidence type="ECO:0000256" key="2">
    <source>
        <dbReference type="SAM" id="SignalP"/>
    </source>
</evidence>
<dbReference type="InterPro" id="IPR006976">
    <property type="entry name" value="VanZ-like"/>
</dbReference>
<keyword evidence="5" id="KW-1185">Reference proteome</keyword>
<feature type="signal peptide" evidence="2">
    <location>
        <begin position="1"/>
        <end position="26"/>
    </location>
</feature>
<name>A0ABQ4M6K4_9BACL</name>